<dbReference type="GeneID" id="77802098"/>
<feature type="compositionally biased region" description="Basic and acidic residues" evidence="1">
    <location>
        <begin position="60"/>
        <end position="78"/>
    </location>
</feature>
<evidence type="ECO:0000256" key="1">
    <source>
        <dbReference type="SAM" id="MobiDB-lite"/>
    </source>
</evidence>
<protein>
    <recommendedName>
        <fullName evidence="2">CxC1-like cysteine cluster associated with KDZ transposases domain-containing protein</fullName>
    </recommendedName>
</protein>
<dbReference type="Pfam" id="PF18802">
    <property type="entry name" value="CxC1"/>
    <property type="match status" value="1"/>
</dbReference>
<dbReference type="PANTHER" id="PTHR33096">
    <property type="entry name" value="CXC2 DOMAIN-CONTAINING PROTEIN"/>
    <property type="match status" value="1"/>
</dbReference>
<evidence type="ECO:0000313" key="4">
    <source>
        <dbReference type="Proteomes" id="UP001164743"/>
    </source>
</evidence>
<dbReference type="Proteomes" id="UP001164743">
    <property type="component" value="Chromosome 11A"/>
</dbReference>
<dbReference type="EMBL" id="CP110431">
    <property type="protein sequence ID" value="WAQ89618.1"/>
    <property type="molecule type" value="Genomic_DNA"/>
</dbReference>
<sequence>MPSRSRTGFVHQRAPTLRNRRAPANLQPPDHNNEPSAMRPDLLLSPPWPAQDTQPPPHDPVPEEHHYGHFHDDQERNTDPSLLPPEMVTQYAIRRDTLSAAWKSIENAMTASYFTCQNRTQNWTSSSKYLDPLEDYRFAQQQIEFCSCIPDTIRLMYHGYIAASPTAPRTAFAIPLVQLYQSLWHDSGSFQEST</sequence>
<reference evidence="3" key="1">
    <citation type="submission" date="2022-10" db="EMBL/GenBank/DDBJ databases">
        <title>Puccinia triticina Genome sequencing and assembly.</title>
        <authorList>
            <person name="Li C."/>
        </authorList>
    </citation>
    <scope>NUCLEOTIDE SEQUENCE</scope>
    <source>
        <strain evidence="3">Pt15</strain>
    </source>
</reference>
<dbReference type="InterPro" id="IPR041320">
    <property type="entry name" value="CxC1"/>
</dbReference>
<dbReference type="RefSeq" id="XP_053025173.1">
    <property type="nucleotide sequence ID" value="XM_053161203.1"/>
</dbReference>
<name>A0ABY7CWE6_9BASI</name>
<feature type="region of interest" description="Disordered" evidence="1">
    <location>
        <begin position="1"/>
        <end position="83"/>
    </location>
</feature>
<gene>
    <name evidence="3" type="ORF">PtA15_11A308</name>
</gene>
<evidence type="ECO:0000313" key="3">
    <source>
        <dbReference type="EMBL" id="WAQ89618.1"/>
    </source>
</evidence>
<evidence type="ECO:0000259" key="2">
    <source>
        <dbReference type="Pfam" id="PF18802"/>
    </source>
</evidence>
<organism evidence="3 4">
    <name type="scientific">Puccinia triticina</name>
    <dbReference type="NCBI Taxonomy" id="208348"/>
    <lineage>
        <taxon>Eukaryota</taxon>
        <taxon>Fungi</taxon>
        <taxon>Dikarya</taxon>
        <taxon>Basidiomycota</taxon>
        <taxon>Pucciniomycotina</taxon>
        <taxon>Pucciniomycetes</taxon>
        <taxon>Pucciniales</taxon>
        <taxon>Pucciniaceae</taxon>
        <taxon>Puccinia</taxon>
    </lineage>
</organism>
<feature type="compositionally biased region" description="Pro residues" evidence="1">
    <location>
        <begin position="46"/>
        <end position="59"/>
    </location>
</feature>
<accession>A0ABY7CWE6</accession>
<dbReference type="PANTHER" id="PTHR33096:SF1">
    <property type="entry name" value="CXC1-LIKE CYSTEINE CLUSTER ASSOCIATED WITH KDZ TRANSPOSASES DOMAIN-CONTAINING PROTEIN"/>
    <property type="match status" value="1"/>
</dbReference>
<proteinExistence type="predicted"/>
<keyword evidence="4" id="KW-1185">Reference proteome</keyword>
<feature type="domain" description="CxC1-like cysteine cluster associated with KDZ transposases" evidence="2">
    <location>
        <begin position="111"/>
        <end position="187"/>
    </location>
</feature>